<evidence type="ECO:0000259" key="1">
    <source>
        <dbReference type="PROSITE" id="PS51502"/>
    </source>
</evidence>
<name>A0A4Q7NE82_9BURK</name>
<dbReference type="PANTHER" id="PTHR37832:SF1">
    <property type="entry name" value="STRESS-RESPONSE A_B BARREL DOMAIN-CONTAINING PROTEIN"/>
    <property type="match status" value="1"/>
</dbReference>
<accession>A0A4Q7NE82</accession>
<gene>
    <name evidence="2" type="ORF">EV675_3916</name>
</gene>
<dbReference type="InterPro" id="IPR011008">
    <property type="entry name" value="Dimeric_a/b-barrel"/>
</dbReference>
<dbReference type="PROSITE" id="PS51502">
    <property type="entry name" value="S_R_A_B_BARREL"/>
    <property type="match status" value="1"/>
</dbReference>
<feature type="domain" description="Stress-response A/B barrel" evidence="1">
    <location>
        <begin position="2"/>
        <end position="97"/>
    </location>
</feature>
<dbReference type="PANTHER" id="PTHR37832">
    <property type="entry name" value="BLL2683 PROTEIN"/>
    <property type="match status" value="1"/>
</dbReference>
<evidence type="ECO:0000313" key="2">
    <source>
        <dbReference type="EMBL" id="RZS81293.1"/>
    </source>
</evidence>
<evidence type="ECO:0000313" key="3">
    <source>
        <dbReference type="Proteomes" id="UP000292445"/>
    </source>
</evidence>
<dbReference type="Gene3D" id="3.30.70.100">
    <property type="match status" value="1"/>
</dbReference>
<sequence length="100" mass="11359">MIKHIAMWRLKLEEGETRESVFAIIRETIAAQRGRIPGLLESEAGLNFSTSSKALDVVVYTVFTDRDALQGYHAHPVHMETRARMDRYLSSGCMVDYEIA</sequence>
<dbReference type="AlphaFoldDB" id="A0A4Q7NE82"/>
<dbReference type="EMBL" id="SGXC01000002">
    <property type="protein sequence ID" value="RZS81293.1"/>
    <property type="molecule type" value="Genomic_DNA"/>
</dbReference>
<dbReference type="InterPro" id="IPR013097">
    <property type="entry name" value="Dabb"/>
</dbReference>
<dbReference type="SMART" id="SM00886">
    <property type="entry name" value="Dabb"/>
    <property type="match status" value="1"/>
</dbReference>
<dbReference type="Pfam" id="PF07876">
    <property type="entry name" value="Dabb"/>
    <property type="match status" value="1"/>
</dbReference>
<dbReference type="RefSeq" id="WP_165404663.1">
    <property type="nucleotide sequence ID" value="NZ_SGXC01000002.1"/>
</dbReference>
<dbReference type="SUPFAM" id="SSF54909">
    <property type="entry name" value="Dimeric alpha+beta barrel"/>
    <property type="match status" value="1"/>
</dbReference>
<dbReference type="Proteomes" id="UP000292445">
    <property type="component" value="Unassembled WGS sequence"/>
</dbReference>
<keyword evidence="3" id="KW-1185">Reference proteome</keyword>
<comment type="caution">
    <text evidence="2">The sequence shown here is derived from an EMBL/GenBank/DDBJ whole genome shotgun (WGS) entry which is preliminary data.</text>
</comment>
<organism evidence="2 3">
    <name type="scientific">Pigmentiphaga kullae</name>
    <dbReference type="NCBI Taxonomy" id="151784"/>
    <lineage>
        <taxon>Bacteria</taxon>
        <taxon>Pseudomonadati</taxon>
        <taxon>Pseudomonadota</taxon>
        <taxon>Betaproteobacteria</taxon>
        <taxon>Burkholderiales</taxon>
        <taxon>Alcaligenaceae</taxon>
        <taxon>Pigmentiphaga</taxon>
    </lineage>
</organism>
<reference evidence="2 3" key="1">
    <citation type="submission" date="2019-02" db="EMBL/GenBank/DDBJ databases">
        <title>Genomic Encyclopedia of Type Strains, Phase IV (KMG-IV): sequencing the most valuable type-strain genomes for metagenomic binning, comparative biology and taxonomic classification.</title>
        <authorList>
            <person name="Goeker M."/>
        </authorList>
    </citation>
    <scope>NUCLEOTIDE SEQUENCE [LARGE SCALE GENOMIC DNA]</scope>
    <source>
        <strain evidence="2 3">K24</strain>
    </source>
</reference>
<proteinExistence type="predicted"/>
<protein>
    <submittedName>
        <fullName evidence="2">Stress responsive alpha/beta barrel protein</fullName>
    </submittedName>
</protein>